<organism evidence="1 2">
    <name type="scientific">Tribolium castaneum</name>
    <name type="common">Red flour beetle</name>
    <dbReference type="NCBI Taxonomy" id="7070"/>
    <lineage>
        <taxon>Eukaryota</taxon>
        <taxon>Metazoa</taxon>
        <taxon>Ecdysozoa</taxon>
        <taxon>Arthropoda</taxon>
        <taxon>Hexapoda</taxon>
        <taxon>Insecta</taxon>
        <taxon>Pterygota</taxon>
        <taxon>Neoptera</taxon>
        <taxon>Endopterygota</taxon>
        <taxon>Coleoptera</taxon>
        <taxon>Polyphaga</taxon>
        <taxon>Cucujiformia</taxon>
        <taxon>Tenebrionidae</taxon>
        <taxon>Tenebrionidae incertae sedis</taxon>
        <taxon>Tribolium</taxon>
    </lineage>
</organism>
<dbReference type="EMBL" id="KQ972982">
    <property type="protein sequence ID" value="KXZ75702.1"/>
    <property type="molecule type" value="Genomic_DNA"/>
</dbReference>
<proteinExistence type="predicted"/>
<dbReference type="AlphaFoldDB" id="A0A139W8T8"/>
<dbReference type="InParanoid" id="A0A139W8T8"/>
<reference evidence="1 2" key="1">
    <citation type="journal article" date="2008" name="Nature">
        <title>The genome of the model beetle and pest Tribolium castaneum.</title>
        <authorList>
            <consortium name="Tribolium Genome Sequencing Consortium"/>
            <person name="Richards S."/>
            <person name="Gibbs R.A."/>
            <person name="Weinstock G.M."/>
            <person name="Brown S.J."/>
            <person name="Denell R."/>
            <person name="Beeman R.W."/>
            <person name="Gibbs R."/>
            <person name="Beeman R.W."/>
            <person name="Brown S.J."/>
            <person name="Bucher G."/>
            <person name="Friedrich M."/>
            <person name="Grimmelikhuijzen C.J."/>
            <person name="Klingler M."/>
            <person name="Lorenzen M."/>
            <person name="Richards S."/>
            <person name="Roth S."/>
            <person name="Schroder R."/>
            <person name="Tautz D."/>
            <person name="Zdobnov E.M."/>
            <person name="Muzny D."/>
            <person name="Gibbs R.A."/>
            <person name="Weinstock G.M."/>
            <person name="Attaway T."/>
            <person name="Bell S."/>
            <person name="Buhay C.J."/>
            <person name="Chandrabose M.N."/>
            <person name="Chavez D."/>
            <person name="Clerk-Blankenburg K.P."/>
            <person name="Cree A."/>
            <person name="Dao M."/>
            <person name="Davis C."/>
            <person name="Chacko J."/>
            <person name="Dinh H."/>
            <person name="Dugan-Rocha S."/>
            <person name="Fowler G."/>
            <person name="Garner T.T."/>
            <person name="Garnes J."/>
            <person name="Gnirke A."/>
            <person name="Hawes A."/>
            <person name="Hernandez J."/>
            <person name="Hines S."/>
            <person name="Holder M."/>
            <person name="Hume J."/>
            <person name="Jhangiani S.N."/>
            <person name="Joshi V."/>
            <person name="Khan Z.M."/>
            <person name="Jackson L."/>
            <person name="Kovar C."/>
            <person name="Kowis A."/>
            <person name="Lee S."/>
            <person name="Lewis L.R."/>
            <person name="Margolis J."/>
            <person name="Morgan M."/>
            <person name="Nazareth L.V."/>
            <person name="Nguyen N."/>
            <person name="Okwuonu G."/>
            <person name="Parker D."/>
            <person name="Richards S."/>
            <person name="Ruiz S.J."/>
            <person name="Santibanez J."/>
            <person name="Savard J."/>
            <person name="Scherer S.E."/>
            <person name="Schneider B."/>
            <person name="Sodergren E."/>
            <person name="Tautz D."/>
            <person name="Vattahil S."/>
            <person name="Villasana D."/>
            <person name="White C.S."/>
            <person name="Wright R."/>
            <person name="Park Y."/>
            <person name="Beeman R.W."/>
            <person name="Lord J."/>
            <person name="Oppert B."/>
            <person name="Lorenzen M."/>
            <person name="Brown S."/>
            <person name="Wang L."/>
            <person name="Savard J."/>
            <person name="Tautz D."/>
            <person name="Richards S."/>
            <person name="Weinstock G."/>
            <person name="Gibbs R.A."/>
            <person name="Liu Y."/>
            <person name="Worley K."/>
            <person name="Weinstock G."/>
            <person name="Elsik C.G."/>
            <person name="Reese J.T."/>
            <person name="Elhaik E."/>
            <person name="Landan G."/>
            <person name="Graur D."/>
            <person name="Arensburger P."/>
            <person name="Atkinson P."/>
            <person name="Beeman R.W."/>
            <person name="Beidler J."/>
            <person name="Brown S.J."/>
            <person name="Demuth J.P."/>
            <person name="Drury D.W."/>
            <person name="Du Y.Z."/>
            <person name="Fujiwara H."/>
            <person name="Lorenzen M."/>
            <person name="Maselli V."/>
            <person name="Osanai M."/>
            <person name="Park Y."/>
            <person name="Robertson H.M."/>
            <person name="Tu Z."/>
            <person name="Wang J.J."/>
            <person name="Wang S."/>
            <person name="Richards S."/>
            <person name="Song H."/>
            <person name="Zhang L."/>
            <person name="Sodergren E."/>
            <person name="Werner D."/>
            <person name="Stanke M."/>
            <person name="Morgenstern B."/>
            <person name="Solovyev V."/>
            <person name="Kosarev P."/>
            <person name="Brown G."/>
            <person name="Chen H.C."/>
            <person name="Ermolaeva O."/>
            <person name="Hlavina W."/>
            <person name="Kapustin Y."/>
            <person name="Kiryutin B."/>
            <person name="Kitts P."/>
            <person name="Maglott D."/>
            <person name="Pruitt K."/>
            <person name="Sapojnikov V."/>
            <person name="Souvorov A."/>
            <person name="Mackey A.J."/>
            <person name="Waterhouse R.M."/>
            <person name="Wyder S."/>
            <person name="Zdobnov E.M."/>
            <person name="Zdobnov E.M."/>
            <person name="Wyder S."/>
            <person name="Kriventseva E.V."/>
            <person name="Kadowaki T."/>
            <person name="Bork P."/>
            <person name="Aranda M."/>
            <person name="Bao R."/>
            <person name="Beermann A."/>
            <person name="Berns N."/>
            <person name="Bolognesi R."/>
            <person name="Bonneton F."/>
            <person name="Bopp D."/>
            <person name="Brown S.J."/>
            <person name="Bucher G."/>
            <person name="Butts T."/>
            <person name="Chaumot A."/>
            <person name="Denell R.E."/>
            <person name="Ferrier D.E."/>
            <person name="Friedrich M."/>
            <person name="Gordon C.M."/>
            <person name="Jindra M."/>
            <person name="Klingler M."/>
            <person name="Lan Q."/>
            <person name="Lattorff H.M."/>
            <person name="Laudet V."/>
            <person name="von Levetsow C."/>
            <person name="Liu Z."/>
            <person name="Lutz R."/>
            <person name="Lynch J.A."/>
            <person name="da Fonseca R.N."/>
            <person name="Posnien N."/>
            <person name="Reuter R."/>
            <person name="Roth S."/>
            <person name="Savard J."/>
            <person name="Schinko J.B."/>
            <person name="Schmitt C."/>
            <person name="Schoppmeier M."/>
            <person name="Schroder R."/>
            <person name="Shippy T.D."/>
            <person name="Simonnet F."/>
            <person name="Marques-Souza H."/>
            <person name="Tautz D."/>
            <person name="Tomoyasu Y."/>
            <person name="Trauner J."/>
            <person name="Van der Zee M."/>
            <person name="Vervoort M."/>
            <person name="Wittkopp N."/>
            <person name="Wimmer E.A."/>
            <person name="Yang X."/>
            <person name="Jones A.K."/>
            <person name="Sattelle D.B."/>
            <person name="Ebert P.R."/>
            <person name="Nelson D."/>
            <person name="Scott J.G."/>
            <person name="Beeman R.W."/>
            <person name="Muthukrishnan S."/>
            <person name="Kramer K.J."/>
            <person name="Arakane Y."/>
            <person name="Beeman R.W."/>
            <person name="Zhu Q."/>
            <person name="Hogenkamp D."/>
            <person name="Dixit R."/>
            <person name="Oppert B."/>
            <person name="Jiang H."/>
            <person name="Zou Z."/>
            <person name="Marshall J."/>
            <person name="Elpidina E."/>
            <person name="Vinokurov K."/>
            <person name="Oppert C."/>
            <person name="Zou Z."/>
            <person name="Evans J."/>
            <person name="Lu Z."/>
            <person name="Zhao P."/>
            <person name="Sumathipala N."/>
            <person name="Altincicek B."/>
            <person name="Vilcinskas A."/>
            <person name="Williams M."/>
            <person name="Hultmark D."/>
            <person name="Hetru C."/>
            <person name="Jiang H."/>
            <person name="Grimmelikhuijzen C.J."/>
            <person name="Hauser F."/>
            <person name="Cazzamali G."/>
            <person name="Williamson M."/>
            <person name="Park Y."/>
            <person name="Li B."/>
            <person name="Tanaka Y."/>
            <person name="Predel R."/>
            <person name="Neupert S."/>
            <person name="Schachtner J."/>
            <person name="Verleyen P."/>
            <person name="Raible F."/>
            <person name="Bork P."/>
            <person name="Friedrich M."/>
            <person name="Walden K.K."/>
            <person name="Robertson H.M."/>
            <person name="Angeli S."/>
            <person name="Foret S."/>
            <person name="Bucher G."/>
            <person name="Schuetz S."/>
            <person name="Maleszka R."/>
            <person name="Wimmer E.A."/>
            <person name="Beeman R.W."/>
            <person name="Lorenzen M."/>
            <person name="Tomoyasu Y."/>
            <person name="Miller S.C."/>
            <person name="Grossmann D."/>
            <person name="Bucher G."/>
        </authorList>
    </citation>
    <scope>NUCLEOTIDE SEQUENCE [LARGE SCALE GENOMIC DNA]</scope>
    <source>
        <strain evidence="1 2">Georgia GA2</strain>
    </source>
</reference>
<protein>
    <submittedName>
        <fullName evidence="1">Uncharacterized protein</fullName>
    </submittedName>
</protein>
<dbReference type="Proteomes" id="UP000007266">
    <property type="component" value="Unassembled WGS sequence"/>
</dbReference>
<keyword evidence="2" id="KW-1185">Reference proteome</keyword>
<gene>
    <name evidence="1" type="primary">AUGUSTUS-3.0.2_31857</name>
    <name evidence="1" type="ORF">TcasGA2_TC031857</name>
</gene>
<accession>A0A139W8T8</accession>
<sequence>MTRPNLQNPKLITTDQTQWCTNPYLNHTKILTVSKISIKTEINLTYLNHDKPN</sequence>
<evidence type="ECO:0000313" key="1">
    <source>
        <dbReference type="EMBL" id="KXZ75702.1"/>
    </source>
</evidence>
<evidence type="ECO:0000313" key="2">
    <source>
        <dbReference type="Proteomes" id="UP000007266"/>
    </source>
</evidence>
<reference evidence="1 2" key="2">
    <citation type="journal article" date="2010" name="Nucleic Acids Res.">
        <title>BeetleBase in 2010: revisions to provide comprehensive genomic information for Tribolium castaneum.</title>
        <authorList>
            <person name="Kim H.S."/>
            <person name="Murphy T."/>
            <person name="Xia J."/>
            <person name="Caragea D."/>
            <person name="Park Y."/>
            <person name="Beeman R.W."/>
            <person name="Lorenzen M.D."/>
            <person name="Butcher S."/>
            <person name="Manak J.R."/>
            <person name="Brown S.J."/>
        </authorList>
    </citation>
    <scope>NUCLEOTIDE SEQUENCE [LARGE SCALE GENOMIC DNA]</scope>
    <source>
        <strain evidence="1 2">Georgia GA2</strain>
    </source>
</reference>
<name>A0A139W8T8_TRICA</name>